<evidence type="ECO:0000259" key="2">
    <source>
        <dbReference type="PROSITE" id="PS50943"/>
    </source>
</evidence>
<dbReference type="AlphaFoldDB" id="A0A7W7LP42"/>
<dbReference type="SMART" id="SM00530">
    <property type="entry name" value="HTH_XRE"/>
    <property type="match status" value="1"/>
</dbReference>
<dbReference type="PANTHER" id="PTHR47691:SF3">
    <property type="entry name" value="HTH-TYPE TRANSCRIPTIONAL REGULATOR RV0890C-RELATED"/>
    <property type="match status" value="1"/>
</dbReference>
<dbReference type="SUPFAM" id="SSF52540">
    <property type="entry name" value="P-loop containing nucleoside triphosphate hydrolases"/>
    <property type="match status" value="1"/>
</dbReference>
<protein>
    <submittedName>
        <fullName evidence="3">Transcriptional regulator with XRE-family HTH domain</fullName>
    </submittedName>
</protein>
<dbReference type="Pfam" id="PF13560">
    <property type="entry name" value="HTH_31"/>
    <property type="match status" value="1"/>
</dbReference>
<dbReference type="GO" id="GO:0043531">
    <property type="term" value="F:ADP binding"/>
    <property type="evidence" value="ECO:0007669"/>
    <property type="project" value="InterPro"/>
</dbReference>
<dbReference type="Proteomes" id="UP000556084">
    <property type="component" value="Unassembled WGS sequence"/>
</dbReference>
<dbReference type="PROSITE" id="PS50943">
    <property type="entry name" value="HTH_CROC1"/>
    <property type="match status" value="1"/>
</dbReference>
<sequence>MVEEDRGLSFGLLLRRCRLAAGMTQEELAAASTLSVRAISDLERGRTGRPQRRSVALLAEALSQDEEGVWRLTEAARSARLAPEHGGTPSHSGGGGPGTASDDPYEVRAPAHPGTYGPCDSQGNAACELPPDLADFTARERELHYFDNALAVPGPTSSARRPMLVTGPPGVGKTALAVHAAHRSRARFPDGQVYVELAPAGRPALRPAEVVHRILHSVGAADESLGSLEEASARLRAFLARKRVLVVLDDAVTEGQVRCARPAVGSSAVIATCRRRLSALADADSIEVGVFGPEESLRFLARMLGEERLGAARSDAAWVAEVCGHLPLALRAVGCRLLARPHWTVRTLVEEVLDDPRTRLRELSSGDLTVRAAVAASFALLDEQAQGALPRLAGVLRQGFSSYGAAVVLGCGVARARRIVGDLTDCHLVEVLDGQPSGEPRYRIPPLVRLFALEAVPLPVPALTDVLTGGGQRVV</sequence>
<accession>A0A7W7LP42</accession>
<dbReference type="PRINTS" id="PR00364">
    <property type="entry name" value="DISEASERSIST"/>
</dbReference>
<dbReference type="GO" id="GO:0003677">
    <property type="term" value="F:DNA binding"/>
    <property type="evidence" value="ECO:0007669"/>
    <property type="project" value="InterPro"/>
</dbReference>
<dbReference type="SUPFAM" id="SSF47413">
    <property type="entry name" value="lambda repressor-like DNA-binding domains"/>
    <property type="match status" value="1"/>
</dbReference>
<gene>
    <name evidence="3" type="ORF">FHS39_002453</name>
</gene>
<dbReference type="Pfam" id="PF00931">
    <property type="entry name" value="NB-ARC"/>
    <property type="match status" value="1"/>
</dbReference>
<dbReference type="InterPro" id="IPR001387">
    <property type="entry name" value="Cro/C1-type_HTH"/>
</dbReference>
<dbReference type="Gene3D" id="3.40.50.300">
    <property type="entry name" value="P-loop containing nucleotide triphosphate hydrolases"/>
    <property type="match status" value="1"/>
</dbReference>
<dbReference type="CDD" id="cd00093">
    <property type="entry name" value="HTH_XRE"/>
    <property type="match status" value="1"/>
</dbReference>
<feature type="domain" description="HTH cro/C1-type" evidence="2">
    <location>
        <begin position="14"/>
        <end position="69"/>
    </location>
</feature>
<evidence type="ECO:0000313" key="3">
    <source>
        <dbReference type="EMBL" id="MBB4893422.1"/>
    </source>
</evidence>
<name>A0A7W7LP42_9ACTN</name>
<keyword evidence="4" id="KW-1185">Reference proteome</keyword>
<dbReference type="InterPro" id="IPR010982">
    <property type="entry name" value="Lambda_DNA-bd_dom_sf"/>
</dbReference>
<dbReference type="Gene3D" id="1.10.260.40">
    <property type="entry name" value="lambda repressor-like DNA-binding domains"/>
    <property type="match status" value="1"/>
</dbReference>
<dbReference type="RefSeq" id="WP_184349275.1">
    <property type="nucleotide sequence ID" value="NZ_JACHJH010000003.1"/>
</dbReference>
<dbReference type="InterPro" id="IPR002182">
    <property type="entry name" value="NB-ARC"/>
</dbReference>
<evidence type="ECO:0000256" key="1">
    <source>
        <dbReference type="SAM" id="MobiDB-lite"/>
    </source>
</evidence>
<dbReference type="PANTHER" id="PTHR47691">
    <property type="entry name" value="REGULATOR-RELATED"/>
    <property type="match status" value="1"/>
</dbReference>
<dbReference type="InterPro" id="IPR027417">
    <property type="entry name" value="P-loop_NTPase"/>
</dbReference>
<evidence type="ECO:0000313" key="4">
    <source>
        <dbReference type="Proteomes" id="UP000556084"/>
    </source>
</evidence>
<dbReference type="EMBL" id="JACHJH010000003">
    <property type="protein sequence ID" value="MBB4893422.1"/>
    <property type="molecule type" value="Genomic_DNA"/>
</dbReference>
<comment type="caution">
    <text evidence="3">The sequence shown here is derived from an EMBL/GenBank/DDBJ whole genome shotgun (WGS) entry which is preliminary data.</text>
</comment>
<feature type="region of interest" description="Disordered" evidence="1">
    <location>
        <begin position="78"/>
        <end position="117"/>
    </location>
</feature>
<organism evidence="3 4">
    <name type="scientific">Streptomyces olivoverticillatus</name>
    <dbReference type="NCBI Taxonomy" id="66427"/>
    <lineage>
        <taxon>Bacteria</taxon>
        <taxon>Bacillati</taxon>
        <taxon>Actinomycetota</taxon>
        <taxon>Actinomycetes</taxon>
        <taxon>Kitasatosporales</taxon>
        <taxon>Streptomycetaceae</taxon>
        <taxon>Streptomyces</taxon>
    </lineage>
</organism>
<proteinExistence type="predicted"/>
<reference evidence="3 4" key="1">
    <citation type="submission" date="2020-08" db="EMBL/GenBank/DDBJ databases">
        <title>Genomic Encyclopedia of Type Strains, Phase III (KMG-III): the genomes of soil and plant-associated and newly described type strains.</title>
        <authorList>
            <person name="Whitman W."/>
        </authorList>
    </citation>
    <scope>NUCLEOTIDE SEQUENCE [LARGE SCALE GENOMIC DNA]</scope>
    <source>
        <strain evidence="3 4">CECT 3266</strain>
    </source>
</reference>